<dbReference type="Proteomes" id="UP001056336">
    <property type="component" value="Chromosome"/>
</dbReference>
<protein>
    <submittedName>
        <fullName evidence="2">SDR family oxidoreductase</fullName>
    </submittedName>
</protein>
<dbReference type="PRINTS" id="PR00080">
    <property type="entry name" value="SDRFAMILY"/>
</dbReference>
<evidence type="ECO:0000313" key="2">
    <source>
        <dbReference type="EMBL" id="UQX89392.1"/>
    </source>
</evidence>
<sequence length="280" mass="28714">MAAPSTCVVTGAASGIGRAITELLLDRGWAVVGIDRDSTALTALSAAAARIAAATGRTALFTACPGDVADRATSERAADLAAECGGAPLRGWVNNAGIEILQPAHAVGEAAARQQLEVNILGTVWGCSVAVQRMLAADASGERGCIVNIGSIQARHPLPQTFVYSATKGAVSALTRQLAVDYAVHGIRCNAVLPGAIRTPLNQSFFDAAEDPVQAEQREAWLAPMGRLGESREVAEAVAWLLSDSASFVTGHELVVDGGATARLVSSYQPGPSTTEALGS</sequence>
<reference evidence="2" key="1">
    <citation type="journal article" date="2018" name="Int. J. Syst. Evol. Microbiol.">
        <title>Jatrophihabitans telluris sp. nov., isolated from sediment soil of lava forest wetlands and the emended description of the genus Jatrophihabitans.</title>
        <authorList>
            <person name="Lee K.C."/>
            <person name="Suh M.K."/>
            <person name="Eom M.K."/>
            <person name="Kim K.K."/>
            <person name="Kim J.S."/>
            <person name="Kim D.S."/>
            <person name="Ko S.H."/>
            <person name="Shin Y.K."/>
            <person name="Lee J.S."/>
        </authorList>
    </citation>
    <scope>NUCLEOTIDE SEQUENCE</scope>
    <source>
        <strain evidence="2">N237</strain>
    </source>
</reference>
<dbReference type="CDD" id="cd05233">
    <property type="entry name" value="SDR_c"/>
    <property type="match status" value="1"/>
</dbReference>
<dbReference type="InterPro" id="IPR020904">
    <property type="entry name" value="Sc_DH/Rdtase_CS"/>
</dbReference>
<dbReference type="Pfam" id="PF13561">
    <property type="entry name" value="adh_short_C2"/>
    <property type="match status" value="1"/>
</dbReference>
<dbReference type="Gene3D" id="3.40.50.720">
    <property type="entry name" value="NAD(P)-binding Rossmann-like Domain"/>
    <property type="match status" value="1"/>
</dbReference>
<dbReference type="PANTHER" id="PTHR42760">
    <property type="entry name" value="SHORT-CHAIN DEHYDROGENASES/REDUCTASES FAMILY MEMBER"/>
    <property type="match status" value="1"/>
</dbReference>
<name>A0ABY4R1P8_9ACTN</name>
<keyword evidence="3" id="KW-1185">Reference proteome</keyword>
<comment type="similarity">
    <text evidence="1">Belongs to the short-chain dehydrogenases/reductases (SDR) family.</text>
</comment>
<evidence type="ECO:0000256" key="1">
    <source>
        <dbReference type="ARBA" id="ARBA00006484"/>
    </source>
</evidence>
<dbReference type="SUPFAM" id="SSF51735">
    <property type="entry name" value="NAD(P)-binding Rossmann-fold domains"/>
    <property type="match status" value="1"/>
</dbReference>
<organism evidence="2 3">
    <name type="scientific">Jatrophihabitans telluris</name>
    <dbReference type="NCBI Taxonomy" id="2038343"/>
    <lineage>
        <taxon>Bacteria</taxon>
        <taxon>Bacillati</taxon>
        <taxon>Actinomycetota</taxon>
        <taxon>Actinomycetes</taxon>
        <taxon>Jatrophihabitantales</taxon>
        <taxon>Jatrophihabitantaceae</taxon>
        <taxon>Jatrophihabitans</taxon>
    </lineage>
</organism>
<dbReference type="InterPro" id="IPR036291">
    <property type="entry name" value="NAD(P)-bd_dom_sf"/>
</dbReference>
<dbReference type="PRINTS" id="PR00081">
    <property type="entry name" value="GDHRDH"/>
</dbReference>
<gene>
    <name evidence="2" type="ORF">M6D93_05150</name>
</gene>
<reference evidence="2" key="2">
    <citation type="submission" date="2022-05" db="EMBL/GenBank/DDBJ databases">
        <authorList>
            <person name="Kim J.-S."/>
            <person name="Lee K."/>
            <person name="Suh M."/>
            <person name="Eom M."/>
            <person name="Kim J.-S."/>
            <person name="Kim D.-S."/>
            <person name="Ko S.-H."/>
            <person name="Shin Y."/>
            <person name="Lee J.-S."/>
        </authorList>
    </citation>
    <scope>NUCLEOTIDE SEQUENCE</scope>
    <source>
        <strain evidence="2">N237</strain>
    </source>
</reference>
<dbReference type="InterPro" id="IPR002347">
    <property type="entry name" value="SDR_fam"/>
</dbReference>
<evidence type="ECO:0000313" key="3">
    <source>
        <dbReference type="Proteomes" id="UP001056336"/>
    </source>
</evidence>
<dbReference type="RefSeq" id="WP_249773288.1">
    <property type="nucleotide sequence ID" value="NZ_CP097332.1"/>
</dbReference>
<dbReference type="PANTHER" id="PTHR42760:SF123">
    <property type="entry name" value="OXIDOREDUCTASE"/>
    <property type="match status" value="1"/>
</dbReference>
<proteinExistence type="inferred from homology"/>
<dbReference type="EMBL" id="CP097332">
    <property type="protein sequence ID" value="UQX89392.1"/>
    <property type="molecule type" value="Genomic_DNA"/>
</dbReference>
<dbReference type="PROSITE" id="PS00061">
    <property type="entry name" value="ADH_SHORT"/>
    <property type="match status" value="1"/>
</dbReference>
<accession>A0ABY4R1P8</accession>